<dbReference type="Gene3D" id="3.30.413.10">
    <property type="entry name" value="Sulfite Reductase Hemoprotein, domain 1"/>
    <property type="match status" value="2"/>
</dbReference>
<comment type="function">
    <text evidence="4">Essential protein with sulfite reductase activity required in assimilatory sulfate reduction pathway during both primary and secondary metabolism and thus involved in development and growth.</text>
</comment>
<dbReference type="FunFam" id="3.30.413.10:FF:000014">
    <property type="entry name" value="Sulfite reductase [ferredoxin], chloroplastic"/>
    <property type="match status" value="1"/>
</dbReference>
<dbReference type="InterPro" id="IPR006066">
    <property type="entry name" value="NO2/SO3_Rdtase_FeS/sirohaem_BS"/>
</dbReference>
<gene>
    <name evidence="19" type="ORF">CBR_g23983</name>
</gene>
<evidence type="ECO:0000256" key="4">
    <source>
        <dbReference type="ARBA" id="ARBA00003329"/>
    </source>
</evidence>
<dbReference type="GO" id="GO:0016002">
    <property type="term" value="F:sulfite reductase activity"/>
    <property type="evidence" value="ECO:0007669"/>
    <property type="project" value="EnsemblPlants"/>
</dbReference>
<evidence type="ECO:0000256" key="12">
    <source>
        <dbReference type="ARBA" id="ARBA00023002"/>
    </source>
</evidence>
<comment type="function">
    <text evidence="3">DNA-binding protein that binds to both double-stranded and single-stranded DNA without significant sequence specificity to reversibly repress the transcriptional activity of chloroplast nucleoids by promoting DNA compaction and possibly regulate DNA replication.</text>
</comment>
<dbReference type="GO" id="GO:0046872">
    <property type="term" value="F:metal ion binding"/>
    <property type="evidence" value="ECO:0007669"/>
    <property type="project" value="UniProtKB-KW"/>
</dbReference>
<evidence type="ECO:0000256" key="8">
    <source>
        <dbReference type="ARBA" id="ARBA00022485"/>
    </source>
</evidence>
<dbReference type="Proteomes" id="UP000265515">
    <property type="component" value="Unassembled WGS sequence"/>
</dbReference>
<dbReference type="EMBL" id="BFEA01000270">
    <property type="protein sequence ID" value="GBG77538.1"/>
    <property type="molecule type" value="Genomic_DNA"/>
</dbReference>
<comment type="caution">
    <text evidence="19">The sequence shown here is derived from an EMBL/GenBank/DDBJ whole genome shotgun (WGS) entry which is preliminary data.</text>
</comment>
<evidence type="ECO:0000256" key="3">
    <source>
        <dbReference type="ARBA" id="ARBA00002010"/>
    </source>
</evidence>
<dbReference type="InterPro" id="IPR045169">
    <property type="entry name" value="NO2/SO3_Rdtase_4Fe4S_prot"/>
</dbReference>
<dbReference type="Gene3D" id="3.90.480.10">
    <property type="entry name" value="Sulfite Reductase Hemoprotein,Domain 2"/>
    <property type="match status" value="2"/>
</dbReference>
<evidence type="ECO:0000256" key="2">
    <source>
        <dbReference type="ARBA" id="ARBA00001966"/>
    </source>
</evidence>
<dbReference type="NCBIfam" id="NF010029">
    <property type="entry name" value="PRK13504.1"/>
    <property type="match status" value="1"/>
</dbReference>
<dbReference type="PANTHER" id="PTHR11493:SF47">
    <property type="entry name" value="SULFITE REDUCTASE [NADPH] SUBUNIT BETA"/>
    <property type="match status" value="1"/>
</dbReference>
<comment type="subunit">
    <text evidence="15">Monomer. Interacts with ferredoxin.</text>
</comment>
<name>A0A388L5L0_CHABU</name>
<evidence type="ECO:0000256" key="16">
    <source>
        <dbReference type="ARBA" id="ARBA00049518"/>
    </source>
</evidence>
<evidence type="ECO:0000256" key="1">
    <source>
        <dbReference type="ARBA" id="ARBA00001929"/>
    </source>
</evidence>
<keyword evidence="10" id="KW-0479">Metal-binding</keyword>
<dbReference type="Pfam" id="PF01077">
    <property type="entry name" value="NIR_SIR"/>
    <property type="match status" value="1"/>
</dbReference>
<evidence type="ECO:0000256" key="13">
    <source>
        <dbReference type="ARBA" id="ARBA00023004"/>
    </source>
</evidence>
<dbReference type="InterPro" id="IPR005117">
    <property type="entry name" value="NiRdtase/SiRdtase_haem-b_fer"/>
</dbReference>
<comment type="catalytic activity">
    <reaction evidence="16">
        <text>hydrogen sulfide + 6 oxidized [2Fe-2S]-[ferredoxin] + 3 H2O = sulfite + 6 reduced [2Fe-2S]-[ferredoxin] + 7 H(+)</text>
        <dbReference type="Rhea" id="RHEA:23132"/>
        <dbReference type="Rhea" id="RHEA-COMP:10000"/>
        <dbReference type="Rhea" id="RHEA-COMP:10001"/>
        <dbReference type="ChEBI" id="CHEBI:15377"/>
        <dbReference type="ChEBI" id="CHEBI:15378"/>
        <dbReference type="ChEBI" id="CHEBI:17359"/>
        <dbReference type="ChEBI" id="CHEBI:29919"/>
        <dbReference type="ChEBI" id="CHEBI:33737"/>
        <dbReference type="ChEBI" id="CHEBI:33738"/>
        <dbReference type="EC" id="1.8.7.1"/>
    </reaction>
</comment>
<dbReference type="GO" id="GO:0000103">
    <property type="term" value="P:sulfate assimilation"/>
    <property type="evidence" value="ECO:0007669"/>
    <property type="project" value="TreeGrafter"/>
</dbReference>
<dbReference type="GO" id="GO:0042644">
    <property type="term" value="C:chloroplast nucleoid"/>
    <property type="evidence" value="ECO:0007669"/>
    <property type="project" value="UniProtKB-SubCell"/>
</dbReference>
<keyword evidence="12" id="KW-0560">Oxidoreductase</keyword>
<evidence type="ECO:0000256" key="6">
    <source>
        <dbReference type="ARBA" id="ARBA00010429"/>
    </source>
</evidence>
<dbReference type="GO" id="GO:0010319">
    <property type="term" value="C:stromule"/>
    <property type="evidence" value="ECO:0007669"/>
    <property type="project" value="EnsemblPlants"/>
</dbReference>
<dbReference type="FunFam" id="3.30.413.10:FF:000008">
    <property type="entry name" value="Sulfite reductase [ferredoxin], chloroplastic"/>
    <property type="match status" value="1"/>
</dbReference>
<dbReference type="PROSITE" id="PS00365">
    <property type="entry name" value="NIR_SIR"/>
    <property type="match status" value="1"/>
</dbReference>
<dbReference type="GO" id="GO:0009337">
    <property type="term" value="C:sulfite reductase complex (NADPH)"/>
    <property type="evidence" value="ECO:0007669"/>
    <property type="project" value="TreeGrafter"/>
</dbReference>
<proteinExistence type="inferred from homology"/>
<dbReference type="OrthoDB" id="1688044at2759"/>
<keyword evidence="8" id="KW-0004">4Fe-4S</keyword>
<evidence type="ECO:0000313" key="20">
    <source>
        <dbReference type="Proteomes" id="UP000265515"/>
    </source>
</evidence>
<keyword evidence="14" id="KW-0411">Iron-sulfur</keyword>
<keyword evidence="11" id="KW-0883">Thioether bond</keyword>
<dbReference type="SUPFAM" id="SSF55124">
    <property type="entry name" value="Nitrite/Sulfite reductase N-terminal domain-like"/>
    <property type="match status" value="2"/>
</dbReference>
<dbReference type="Gramene" id="GBG77538">
    <property type="protein sequence ID" value="GBG77538"/>
    <property type="gene ID" value="CBR_g23983"/>
</dbReference>
<comment type="cofactor">
    <cofactor evidence="2">
        <name>[4Fe-4S] cluster</name>
        <dbReference type="ChEBI" id="CHEBI:49883"/>
    </cofactor>
</comment>
<sequence length="745" mass="83137">MLCLNWLGSTRRLDSPQLDSARVDSARVDFARVDFTRVDSARADSARADSARVDFARFDSARFDSAHVDSVLLDSPLLESAHGSNRLGSNRLGSVRVSSARLGSTQLGSARLSSAQLVDWAHYKWQIYNAAGDVNSFLKYDHISANAVRIKHQPKTPPTTGPAKRNKVEIYKENSGFLRHPLIEEMQTEAKGINDAAAQIIKFHGTYLQDNREERTFGGEKPYQFMIRTKQPAGKVTNSVYLLMDKLADEFGIGTLRLTTRQTFQLHGILKKDLKTVLSTIIRNFGSTIGTCGDLNRNTLAPPAPFKNDPAYLYAQEYAEKIATLLAPQAGSYYEVWVDDEKFMSAEMARETEDVKIARADNSHGTNFEGSLEPIYGTQFLPRKFKIAVTAPGDNSVDILTNDIGLVTITDENGQLQGFDIFVGGGMGRTHRNSATFPLLAQPLGFVAKDDVLYAVKAIVATQRDYGRRDDRRQARMKYLVNEWGIDKFRTVVEQYFGKPLEPFKELPPWEFRHYLGWHEQGDGLLFLGVHVENGRVKGDAKKALRDVIAEFDIPIRLMANQNIILCDIQPSWKSKIQLTLSEAGLVEPQDVDDLNLTAMACPALPLCPLAVTEAERVMPDTLKRVRTVLNKVGLRNPSDAMVIRMTGCPNGCTRPYMAELAFVGDGPSSYQVYLGGSRNQTRLAKLFMDKMKAQNLETTLEPVFYMYKTQRLTGDGEPETFGDFADRVGFEAIHSYMAGYGGME</sequence>
<keyword evidence="9" id="KW-0349">Heme</keyword>
<dbReference type="NCBIfam" id="TIGR02042">
    <property type="entry name" value="sir"/>
    <property type="match status" value="1"/>
</dbReference>
<keyword evidence="20" id="KW-1185">Reference proteome</keyword>
<dbReference type="OMA" id="WQMMLRL"/>
<dbReference type="GO" id="GO:0009409">
    <property type="term" value="P:response to cold"/>
    <property type="evidence" value="ECO:0007669"/>
    <property type="project" value="EnsemblPlants"/>
</dbReference>
<evidence type="ECO:0000256" key="11">
    <source>
        <dbReference type="ARBA" id="ARBA00022784"/>
    </source>
</evidence>
<evidence type="ECO:0000256" key="14">
    <source>
        <dbReference type="ARBA" id="ARBA00023014"/>
    </source>
</evidence>
<dbReference type="EC" id="1.8.7.1" evidence="7"/>
<feature type="domain" description="Nitrite/Sulfite reductase ferredoxin-like" evidence="18">
    <location>
        <begin position="221"/>
        <end position="279"/>
    </location>
</feature>
<dbReference type="InterPro" id="IPR045854">
    <property type="entry name" value="NO2/SO3_Rdtase_4Fe4S_sf"/>
</dbReference>
<dbReference type="InterPro" id="IPR011787">
    <property type="entry name" value="SiR_ferredoxin-dep"/>
</dbReference>
<feature type="domain" description="Nitrite/sulphite reductase 4Fe-4S" evidence="17">
    <location>
        <begin position="321"/>
        <end position="500"/>
    </location>
</feature>
<dbReference type="InterPro" id="IPR036136">
    <property type="entry name" value="Nit/Sulf_reduc_fer-like_dom_sf"/>
</dbReference>
<dbReference type="SUPFAM" id="SSF56014">
    <property type="entry name" value="Nitrite and sulphite reductase 4Fe-4S domain-like"/>
    <property type="match status" value="2"/>
</dbReference>
<protein>
    <recommendedName>
        <fullName evidence="7">assimilatory sulfite reductase (ferredoxin)</fullName>
        <ecNumber evidence="7">1.8.7.1</ecNumber>
    </recommendedName>
</protein>
<keyword evidence="13" id="KW-0408">Iron</keyword>
<dbReference type="AlphaFoldDB" id="A0A388L5L0"/>
<evidence type="ECO:0000313" key="19">
    <source>
        <dbReference type="EMBL" id="GBG77538.1"/>
    </source>
</evidence>
<dbReference type="GO" id="GO:0051539">
    <property type="term" value="F:4 iron, 4 sulfur cluster binding"/>
    <property type="evidence" value="ECO:0007669"/>
    <property type="project" value="UniProtKB-KW"/>
</dbReference>
<comment type="subcellular location">
    <subcellularLocation>
        <location evidence="5">Plastid</location>
        <location evidence="5">Chloroplast stroma</location>
        <location evidence="5">Chloroplast nucleoid</location>
    </subcellularLocation>
</comment>
<dbReference type="GO" id="GO:0020037">
    <property type="term" value="F:heme binding"/>
    <property type="evidence" value="ECO:0007669"/>
    <property type="project" value="InterPro"/>
</dbReference>
<evidence type="ECO:0000256" key="9">
    <source>
        <dbReference type="ARBA" id="ARBA00022617"/>
    </source>
</evidence>
<comment type="similarity">
    <text evidence="6">Belongs to the nitrite and sulfite reductase 4Fe-4S domain family.</text>
</comment>
<dbReference type="STRING" id="69332.A0A388L5L0"/>
<organism evidence="19 20">
    <name type="scientific">Chara braunii</name>
    <name type="common">Braun's stonewort</name>
    <dbReference type="NCBI Taxonomy" id="69332"/>
    <lineage>
        <taxon>Eukaryota</taxon>
        <taxon>Viridiplantae</taxon>
        <taxon>Streptophyta</taxon>
        <taxon>Charophyceae</taxon>
        <taxon>Charales</taxon>
        <taxon>Characeae</taxon>
        <taxon>Chara</taxon>
    </lineage>
</organism>
<dbReference type="PRINTS" id="PR00397">
    <property type="entry name" value="SIROHAEM"/>
</dbReference>
<dbReference type="PANTHER" id="PTHR11493">
    <property type="entry name" value="SULFITE REDUCTASE [NADPH] SUBUNIT BETA-RELATED"/>
    <property type="match status" value="1"/>
</dbReference>
<evidence type="ECO:0000256" key="7">
    <source>
        <dbReference type="ARBA" id="ARBA00012353"/>
    </source>
</evidence>
<evidence type="ECO:0000259" key="17">
    <source>
        <dbReference type="Pfam" id="PF01077"/>
    </source>
</evidence>
<feature type="domain" description="Nitrite/Sulfite reductase ferredoxin-like" evidence="18">
    <location>
        <begin position="520"/>
        <end position="572"/>
    </location>
</feature>
<accession>A0A388L5L0</accession>
<dbReference type="GO" id="GO:0050311">
    <property type="term" value="F:sulfite reductase (ferredoxin) activity"/>
    <property type="evidence" value="ECO:0007669"/>
    <property type="project" value="UniProtKB-EC"/>
</dbReference>
<reference evidence="19 20" key="1">
    <citation type="journal article" date="2018" name="Cell">
        <title>The Chara Genome: Secondary Complexity and Implications for Plant Terrestrialization.</title>
        <authorList>
            <person name="Nishiyama T."/>
            <person name="Sakayama H."/>
            <person name="Vries J.D."/>
            <person name="Buschmann H."/>
            <person name="Saint-Marcoux D."/>
            <person name="Ullrich K.K."/>
            <person name="Haas F.B."/>
            <person name="Vanderstraeten L."/>
            <person name="Becker D."/>
            <person name="Lang D."/>
            <person name="Vosolsobe S."/>
            <person name="Rombauts S."/>
            <person name="Wilhelmsson P.K.I."/>
            <person name="Janitza P."/>
            <person name="Kern R."/>
            <person name="Heyl A."/>
            <person name="Rumpler F."/>
            <person name="Villalobos L.I.A.C."/>
            <person name="Clay J.M."/>
            <person name="Skokan R."/>
            <person name="Toyoda A."/>
            <person name="Suzuki Y."/>
            <person name="Kagoshima H."/>
            <person name="Schijlen E."/>
            <person name="Tajeshwar N."/>
            <person name="Catarino B."/>
            <person name="Hetherington A.J."/>
            <person name="Saltykova A."/>
            <person name="Bonnot C."/>
            <person name="Breuninger H."/>
            <person name="Symeonidi A."/>
            <person name="Radhakrishnan G.V."/>
            <person name="Van Nieuwerburgh F."/>
            <person name="Deforce D."/>
            <person name="Chang C."/>
            <person name="Karol K.G."/>
            <person name="Hedrich R."/>
            <person name="Ulvskov P."/>
            <person name="Glockner G."/>
            <person name="Delwiche C.F."/>
            <person name="Petrasek J."/>
            <person name="Van de Peer Y."/>
            <person name="Friml J."/>
            <person name="Beilby M."/>
            <person name="Dolan L."/>
            <person name="Kohara Y."/>
            <person name="Sugano S."/>
            <person name="Fujiyama A."/>
            <person name="Delaux P.-M."/>
            <person name="Quint M."/>
            <person name="TheiBen G."/>
            <person name="Hagemann M."/>
            <person name="Harholt J."/>
            <person name="Dunand C."/>
            <person name="Zachgo S."/>
            <person name="Langdale J."/>
            <person name="Maumus F."/>
            <person name="Straeten D.V.D."/>
            <person name="Gould S.B."/>
            <person name="Rensing S.A."/>
        </authorList>
    </citation>
    <scope>NUCLEOTIDE SEQUENCE [LARGE SCALE GENOMIC DNA]</scope>
    <source>
        <strain evidence="19 20">S276</strain>
    </source>
</reference>
<comment type="cofactor">
    <cofactor evidence="1">
        <name>siroheme</name>
        <dbReference type="ChEBI" id="CHEBI:60052"/>
    </cofactor>
</comment>
<evidence type="ECO:0000256" key="10">
    <source>
        <dbReference type="ARBA" id="ARBA00022723"/>
    </source>
</evidence>
<dbReference type="InterPro" id="IPR006067">
    <property type="entry name" value="NO2/SO3_Rdtase_4Fe4S_dom"/>
</dbReference>
<dbReference type="Pfam" id="PF03460">
    <property type="entry name" value="NIR_SIR_ferr"/>
    <property type="match status" value="2"/>
</dbReference>
<evidence type="ECO:0000259" key="18">
    <source>
        <dbReference type="Pfam" id="PF03460"/>
    </source>
</evidence>
<evidence type="ECO:0000256" key="15">
    <source>
        <dbReference type="ARBA" id="ARBA00046513"/>
    </source>
</evidence>
<evidence type="ECO:0000256" key="5">
    <source>
        <dbReference type="ARBA" id="ARBA00004595"/>
    </source>
</evidence>